<dbReference type="AlphaFoldDB" id="A0A8J3XJE7"/>
<accession>A0A8J3XJE7</accession>
<organism evidence="3 4">
    <name type="scientific">Planotetraspora silvatica</name>
    <dbReference type="NCBI Taxonomy" id="234614"/>
    <lineage>
        <taxon>Bacteria</taxon>
        <taxon>Bacillati</taxon>
        <taxon>Actinomycetota</taxon>
        <taxon>Actinomycetes</taxon>
        <taxon>Streptosporangiales</taxon>
        <taxon>Streptosporangiaceae</taxon>
        <taxon>Planotetraspora</taxon>
    </lineage>
</organism>
<sequence>MTFPDDDFEELLRASMRAEADSIVPSPEGLNIIRGRIEKRGLRGTFWWRAGVSVAGAVLVAGTVVMLVPDLRTQVSQSTGISVAGADGSELPDTSSTGRPPAGTVPTPVISPSGTPHSQVTPTPSHKPTTSLRPPPPKATVCATHPPGKIAPSPSCPPEKETPSPPVTTSATPSPTPTPTVTPTPTPTPTPTETATLDAGDEVAVAS</sequence>
<evidence type="ECO:0000256" key="2">
    <source>
        <dbReference type="SAM" id="Phobius"/>
    </source>
</evidence>
<keyword evidence="4" id="KW-1185">Reference proteome</keyword>
<comment type="caution">
    <text evidence="3">The sequence shown here is derived from an EMBL/GenBank/DDBJ whole genome shotgun (WGS) entry which is preliminary data.</text>
</comment>
<evidence type="ECO:0000313" key="3">
    <source>
        <dbReference type="EMBL" id="GII44152.1"/>
    </source>
</evidence>
<gene>
    <name evidence="3" type="ORF">Psi02_05760</name>
</gene>
<evidence type="ECO:0000256" key="1">
    <source>
        <dbReference type="SAM" id="MobiDB-lite"/>
    </source>
</evidence>
<feature type="compositionally biased region" description="Polar residues" evidence="1">
    <location>
        <begin position="110"/>
        <end position="132"/>
    </location>
</feature>
<evidence type="ECO:0000313" key="4">
    <source>
        <dbReference type="Proteomes" id="UP000644610"/>
    </source>
</evidence>
<feature type="compositionally biased region" description="Pro residues" evidence="1">
    <location>
        <begin position="174"/>
        <end position="190"/>
    </location>
</feature>
<name>A0A8J3XJE7_9ACTN</name>
<feature type="region of interest" description="Disordered" evidence="1">
    <location>
        <begin position="83"/>
        <end position="207"/>
    </location>
</feature>
<proteinExistence type="predicted"/>
<reference evidence="3" key="1">
    <citation type="submission" date="2021-01" db="EMBL/GenBank/DDBJ databases">
        <title>Whole genome shotgun sequence of Planotetraspora silvatica NBRC 100141.</title>
        <authorList>
            <person name="Komaki H."/>
            <person name="Tamura T."/>
        </authorList>
    </citation>
    <scope>NUCLEOTIDE SEQUENCE</scope>
    <source>
        <strain evidence="3">NBRC 100141</strain>
    </source>
</reference>
<dbReference type="EMBL" id="BOOQ01000002">
    <property type="protein sequence ID" value="GII44152.1"/>
    <property type="molecule type" value="Genomic_DNA"/>
</dbReference>
<keyword evidence="2" id="KW-0472">Membrane</keyword>
<feature type="transmembrane region" description="Helical" evidence="2">
    <location>
        <begin position="46"/>
        <end position="68"/>
    </location>
</feature>
<keyword evidence="2" id="KW-1133">Transmembrane helix</keyword>
<protein>
    <submittedName>
        <fullName evidence="3">Uncharacterized protein</fullName>
    </submittedName>
</protein>
<dbReference type="RefSeq" id="WP_203971418.1">
    <property type="nucleotide sequence ID" value="NZ_BAAAKY010000005.1"/>
</dbReference>
<dbReference type="Proteomes" id="UP000644610">
    <property type="component" value="Unassembled WGS sequence"/>
</dbReference>
<keyword evidence="2" id="KW-0812">Transmembrane</keyword>